<protein>
    <submittedName>
        <fullName evidence="2">Uncharacterized protein LOC142167246</fullName>
    </submittedName>
</protein>
<evidence type="ECO:0000313" key="2">
    <source>
        <dbReference type="RefSeq" id="XP_075083506.1"/>
    </source>
</evidence>
<proteinExistence type="predicted"/>
<name>A0AC58SEW5_TOBAC</name>
<gene>
    <name evidence="2" type="primary">LOC142167246</name>
</gene>
<dbReference type="RefSeq" id="XP_075083506.1">
    <property type="nucleotide sequence ID" value="XM_075227405.1"/>
</dbReference>
<sequence length="298" mass="34109">MSEEFTGNLLDQDEQQMTIELKLVEARDTFHLSVIYAKYFNVITSMDEKIGGIPYQMKKSIDFISMIEDCGLIDLGFHGPRYIWSNGRGPGSIVWKRLDKGHANDHWLTSFPATTFTHLASADSDHSPLLMEMHVRQDNAKKYFRFLNFWMKNGSFIPLLLELWSIQYISHLKLEKEVLKQKTQLQWFKEGDANSRSRDPDMKELKQVVFFMNPTSVAGADGMNGNFFQSCWEVIKTDLLAPILPNIISANQSGFVKGRSISENIMLAQEIVQGIKKPNFGANVVIKLDIEKSYDRVS</sequence>
<evidence type="ECO:0000313" key="1">
    <source>
        <dbReference type="Proteomes" id="UP000790787"/>
    </source>
</evidence>
<keyword evidence="1" id="KW-1185">Reference proteome</keyword>
<reference evidence="2" key="2">
    <citation type="submission" date="2025-08" db="UniProtKB">
        <authorList>
            <consortium name="RefSeq"/>
        </authorList>
    </citation>
    <scope>IDENTIFICATION</scope>
    <source>
        <tissue evidence="2">Leaf</tissue>
    </source>
</reference>
<dbReference type="Proteomes" id="UP000790787">
    <property type="component" value="Chromosome 12"/>
</dbReference>
<organism evidence="1 2">
    <name type="scientific">Nicotiana tabacum</name>
    <name type="common">Common tobacco</name>
    <dbReference type="NCBI Taxonomy" id="4097"/>
    <lineage>
        <taxon>Eukaryota</taxon>
        <taxon>Viridiplantae</taxon>
        <taxon>Streptophyta</taxon>
        <taxon>Embryophyta</taxon>
        <taxon>Tracheophyta</taxon>
        <taxon>Spermatophyta</taxon>
        <taxon>Magnoliopsida</taxon>
        <taxon>eudicotyledons</taxon>
        <taxon>Gunneridae</taxon>
        <taxon>Pentapetalae</taxon>
        <taxon>asterids</taxon>
        <taxon>lamiids</taxon>
        <taxon>Solanales</taxon>
        <taxon>Solanaceae</taxon>
        <taxon>Nicotianoideae</taxon>
        <taxon>Nicotianeae</taxon>
        <taxon>Nicotiana</taxon>
    </lineage>
</organism>
<reference evidence="1" key="1">
    <citation type="journal article" date="2014" name="Nat. Commun.">
        <title>The tobacco genome sequence and its comparison with those of tomato and potato.</title>
        <authorList>
            <person name="Sierro N."/>
            <person name="Battey J.N."/>
            <person name="Ouadi S."/>
            <person name="Bakaher N."/>
            <person name="Bovet L."/>
            <person name="Willig A."/>
            <person name="Goepfert S."/>
            <person name="Peitsch M.C."/>
            <person name="Ivanov N.V."/>
        </authorList>
    </citation>
    <scope>NUCLEOTIDE SEQUENCE [LARGE SCALE GENOMIC DNA]</scope>
</reference>
<accession>A0AC58SEW5</accession>